<comment type="caution">
    <text evidence="2">The sequence shown here is derived from an EMBL/GenBank/DDBJ whole genome shotgun (WGS) entry which is preliminary data.</text>
</comment>
<organism evidence="2 3">
    <name type="scientific">Cervus elaphus hippelaphus</name>
    <name type="common">European red deer</name>
    <dbReference type="NCBI Taxonomy" id="46360"/>
    <lineage>
        <taxon>Eukaryota</taxon>
        <taxon>Metazoa</taxon>
        <taxon>Chordata</taxon>
        <taxon>Craniata</taxon>
        <taxon>Vertebrata</taxon>
        <taxon>Euteleostomi</taxon>
        <taxon>Mammalia</taxon>
        <taxon>Eutheria</taxon>
        <taxon>Laurasiatheria</taxon>
        <taxon>Artiodactyla</taxon>
        <taxon>Ruminantia</taxon>
        <taxon>Pecora</taxon>
        <taxon>Cervidae</taxon>
        <taxon>Cervinae</taxon>
        <taxon>Cervus</taxon>
    </lineage>
</organism>
<gene>
    <name evidence="2" type="ORF">Celaphus_00017796</name>
</gene>
<dbReference type="InterPro" id="IPR036866">
    <property type="entry name" value="RibonucZ/Hydroxyglut_hydro"/>
</dbReference>
<dbReference type="Gene3D" id="3.60.15.10">
    <property type="entry name" value="Ribonuclease Z/Hydroxyacylglutathione hydrolase-like"/>
    <property type="match status" value="2"/>
</dbReference>
<dbReference type="EMBL" id="MKHE01000027">
    <property type="protein sequence ID" value="OWK01602.1"/>
    <property type="molecule type" value="Genomic_DNA"/>
</dbReference>
<dbReference type="OrthoDB" id="527344at2759"/>
<dbReference type="Proteomes" id="UP000242450">
    <property type="component" value="Chromosome 27"/>
</dbReference>
<dbReference type="GO" id="GO:0042781">
    <property type="term" value="F:3'-tRNA processing endoribonuclease activity"/>
    <property type="evidence" value="ECO:0007669"/>
    <property type="project" value="TreeGrafter"/>
</dbReference>
<reference evidence="2 3" key="1">
    <citation type="journal article" date="2018" name="Mol. Genet. Genomics">
        <title>The red deer Cervus elaphus genome CerEla1.0: sequencing, annotating, genes, and chromosomes.</title>
        <authorList>
            <person name="Bana N.A."/>
            <person name="Nyiri A."/>
            <person name="Nagy J."/>
            <person name="Frank K."/>
            <person name="Nagy T."/>
            <person name="Steger V."/>
            <person name="Schiller M."/>
            <person name="Lakatos P."/>
            <person name="Sugar L."/>
            <person name="Horn P."/>
            <person name="Barta E."/>
            <person name="Orosz L."/>
        </authorList>
    </citation>
    <scope>NUCLEOTIDE SEQUENCE [LARGE SCALE GENOMIC DNA]</scope>
    <source>
        <strain evidence="2">Hungarian</strain>
    </source>
</reference>
<dbReference type="PANTHER" id="PTHR46018:SF2">
    <property type="entry name" value="ZINC PHOSPHODIESTERASE ELAC PROTEIN 1"/>
    <property type="match status" value="1"/>
</dbReference>
<dbReference type="AlphaFoldDB" id="A0A212C6M7"/>
<dbReference type="SUPFAM" id="SSF56281">
    <property type="entry name" value="Metallo-hydrolase/oxidoreductase"/>
    <property type="match status" value="2"/>
</dbReference>
<dbReference type="InterPro" id="IPR001279">
    <property type="entry name" value="Metallo-B-lactamas"/>
</dbReference>
<name>A0A212C6M7_CEREH</name>
<sequence length="207" mass="22115">MSMDVTFLGTGAAYPSPTRGASALVLRCEGECWLFDCGEGTQTQLMKSQLKAGVPPGPAYGKLKNGISVVLENGVTISPQDVLKKPIVGRKICILGDCSGVVDDGGVKLCFEADLLVHEATLDDTQMDKAKEHGHSTPQMAAAFAKLCQAKRLVLTHFSQRYKPAALAREGEADAIVGLKRQAESVLDLQEVALAEDFMVISIPIKK</sequence>
<dbReference type="Pfam" id="PF12706">
    <property type="entry name" value="Lactamase_B_2"/>
    <property type="match status" value="1"/>
</dbReference>
<dbReference type="GO" id="GO:0005634">
    <property type="term" value="C:nucleus"/>
    <property type="evidence" value="ECO:0007669"/>
    <property type="project" value="TreeGrafter"/>
</dbReference>
<feature type="domain" description="Metallo-beta-lactamase" evidence="1">
    <location>
        <begin position="89"/>
        <end position="158"/>
    </location>
</feature>
<protein>
    <submittedName>
        <fullName evidence="2">ELAC1</fullName>
    </submittedName>
</protein>
<evidence type="ECO:0000313" key="3">
    <source>
        <dbReference type="Proteomes" id="UP000242450"/>
    </source>
</evidence>
<proteinExistence type="predicted"/>
<evidence type="ECO:0000259" key="1">
    <source>
        <dbReference type="Pfam" id="PF12706"/>
    </source>
</evidence>
<accession>A0A212C6M7</accession>
<keyword evidence="3" id="KW-1185">Reference proteome</keyword>
<evidence type="ECO:0000313" key="2">
    <source>
        <dbReference type="EMBL" id="OWK01602.1"/>
    </source>
</evidence>
<dbReference type="PANTHER" id="PTHR46018">
    <property type="entry name" value="ZINC PHOSPHODIESTERASE ELAC PROTEIN 1"/>
    <property type="match status" value="1"/>
</dbReference>